<evidence type="ECO:0000313" key="2">
    <source>
        <dbReference type="EMBL" id="EAU61562.1"/>
    </source>
</evidence>
<accession>Q08M56</accession>
<name>Q08M56_STIAD</name>
<feature type="non-terminal residue" evidence="2">
    <location>
        <position position="38"/>
    </location>
</feature>
<dbReference type="Proteomes" id="UP000032702">
    <property type="component" value="Unassembled WGS sequence"/>
</dbReference>
<gene>
    <name evidence="2" type="ORF">STIAU_0025</name>
</gene>
<feature type="region of interest" description="Disordered" evidence="1">
    <location>
        <begin position="18"/>
        <end position="38"/>
    </location>
</feature>
<reference evidence="2 3" key="1">
    <citation type="submission" date="2006-04" db="EMBL/GenBank/DDBJ databases">
        <authorList>
            <person name="Nierman W.C."/>
        </authorList>
    </citation>
    <scope>NUCLEOTIDE SEQUENCE [LARGE SCALE GENOMIC DNA]</scope>
    <source>
        <strain evidence="2 3">DW4/3-1</strain>
    </source>
</reference>
<protein>
    <submittedName>
        <fullName evidence="2">Uncharacterized protein</fullName>
    </submittedName>
</protein>
<feature type="compositionally biased region" description="Basic residues" evidence="1">
    <location>
        <begin position="25"/>
        <end position="38"/>
    </location>
</feature>
<dbReference type="AlphaFoldDB" id="Q08M56"/>
<dbReference type="EMBL" id="AAMD01000445">
    <property type="protein sequence ID" value="EAU61562.1"/>
    <property type="molecule type" value="Genomic_DNA"/>
</dbReference>
<evidence type="ECO:0000256" key="1">
    <source>
        <dbReference type="SAM" id="MobiDB-lite"/>
    </source>
</evidence>
<sequence length="38" mass="4432">MRQAHWLAKSFTSMLMRSPVSSRAHAPRRLARSTGRRH</sequence>
<organism evidence="2 3">
    <name type="scientific">Stigmatella aurantiaca (strain DW4/3-1)</name>
    <dbReference type="NCBI Taxonomy" id="378806"/>
    <lineage>
        <taxon>Bacteria</taxon>
        <taxon>Pseudomonadati</taxon>
        <taxon>Myxococcota</taxon>
        <taxon>Myxococcia</taxon>
        <taxon>Myxococcales</taxon>
        <taxon>Cystobacterineae</taxon>
        <taxon>Archangiaceae</taxon>
        <taxon>Stigmatella</taxon>
    </lineage>
</organism>
<evidence type="ECO:0000313" key="3">
    <source>
        <dbReference type="Proteomes" id="UP000032702"/>
    </source>
</evidence>
<proteinExistence type="predicted"/>
<comment type="caution">
    <text evidence="2">The sequence shown here is derived from an EMBL/GenBank/DDBJ whole genome shotgun (WGS) entry which is preliminary data.</text>
</comment>